<evidence type="ECO:0000256" key="1">
    <source>
        <dbReference type="ARBA" id="ARBA00007227"/>
    </source>
</evidence>
<dbReference type="SUPFAM" id="SSF47413">
    <property type="entry name" value="lambda repressor-like DNA-binding domains"/>
    <property type="match status" value="1"/>
</dbReference>
<dbReference type="InterPro" id="IPR010982">
    <property type="entry name" value="Lambda_DNA-bd_dom_sf"/>
</dbReference>
<dbReference type="InterPro" id="IPR026281">
    <property type="entry name" value="HTH_RamB"/>
</dbReference>
<dbReference type="Pfam" id="PF01381">
    <property type="entry name" value="HTH_3"/>
    <property type="match status" value="1"/>
</dbReference>
<evidence type="ECO:0000256" key="2">
    <source>
        <dbReference type="ARBA" id="ARBA00023015"/>
    </source>
</evidence>
<comment type="caution">
    <text evidence="6">The sequence shown here is derived from an EMBL/GenBank/DDBJ whole genome shotgun (WGS) entry which is preliminary data.</text>
</comment>
<proteinExistence type="inferred from homology"/>
<evidence type="ECO:0000313" key="7">
    <source>
        <dbReference type="Proteomes" id="UP000252893"/>
    </source>
</evidence>
<dbReference type="AlphaFoldDB" id="A0A366E223"/>
<dbReference type="InterPro" id="IPR010359">
    <property type="entry name" value="IrrE_HExxH"/>
</dbReference>
<dbReference type="InterPro" id="IPR050807">
    <property type="entry name" value="TransReg_Diox_bact_type"/>
</dbReference>
<evidence type="ECO:0000256" key="3">
    <source>
        <dbReference type="ARBA" id="ARBA00023125"/>
    </source>
</evidence>
<comment type="similarity">
    <text evidence="1">Belongs to the short-chain fatty acyl-CoA assimilation regulator (ScfR) family.</text>
</comment>
<keyword evidence="2" id="KW-0805">Transcription regulation</keyword>
<dbReference type="PANTHER" id="PTHR46797:SF23">
    <property type="entry name" value="HTH-TYPE TRANSCRIPTIONAL REGULATOR SUTR"/>
    <property type="match status" value="1"/>
</dbReference>
<dbReference type="GO" id="GO:0003700">
    <property type="term" value="F:DNA-binding transcription factor activity"/>
    <property type="evidence" value="ECO:0007669"/>
    <property type="project" value="TreeGrafter"/>
</dbReference>
<reference evidence="6 7" key="1">
    <citation type="submission" date="2018-06" db="EMBL/GenBank/DDBJ databases">
        <title>Genomic Encyclopedia of Type Strains, Phase IV (KMG-IV): sequencing the most valuable type-strain genomes for metagenomic binning, comparative biology and taxonomic classification.</title>
        <authorList>
            <person name="Goeker M."/>
        </authorList>
    </citation>
    <scope>NUCLEOTIDE SEQUENCE [LARGE SCALE GENOMIC DNA]</scope>
    <source>
        <strain evidence="6 7">DSM 25619</strain>
    </source>
</reference>
<dbReference type="Proteomes" id="UP000252893">
    <property type="component" value="Unassembled WGS sequence"/>
</dbReference>
<keyword evidence="7" id="KW-1185">Reference proteome</keyword>
<keyword evidence="4" id="KW-0804">Transcription</keyword>
<evidence type="ECO:0000313" key="6">
    <source>
        <dbReference type="EMBL" id="RBO95849.1"/>
    </source>
</evidence>
<accession>A0A366E223</accession>
<dbReference type="InterPro" id="IPR001387">
    <property type="entry name" value="Cro/C1-type_HTH"/>
</dbReference>
<name>A0A366E223_9HYPH</name>
<dbReference type="PIRSF" id="PIRSF019251">
    <property type="entry name" value="Rv0465c"/>
    <property type="match status" value="1"/>
</dbReference>
<dbReference type="OrthoDB" id="1123084at2"/>
<dbReference type="CDD" id="cd00093">
    <property type="entry name" value="HTH_XRE"/>
    <property type="match status" value="1"/>
</dbReference>
<gene>
    <name evidence="6" type="ORF">DFR47_103413</name>
</gene>
<evidence type="ECO:0000256" key="4">
    <source>
        <dbReference type="ARBA" id="ARBA00023163"/>
    </source>
</evidence>
<dbReference type="RefSeq" id="WP_113944359.1">
    <property type="nucleotide sequence ID" value="NZ_JBHEEG010000004.1"/>
</dbReference>
<dbReference type="EMBL" id="QNRH01000003">
    <property type="protein sequence ID" value="RBO95849.1"/>
    <property type="molecule type" value="Genomic_DNA"/>
</dbReference>
<dbReference type="Pfam" id="PF06114">
    <property type="entry name" value="Peptidase_M78"/>
    <property type="match status" value="1"/>
</dbReference>
<sequence length="473" mass="53697">MRKTFVGIKLKKLREERQLTQMSLAKSLGISLSYLNQIENNQRPLTVQVLLRLNEAFGIDVQLFSEAEEARLFSDLREVFADPRLNEQLGKTEIRELAANMPAVGRLLVEMHKQLGEAQEQSAYLANQLGNDRSADLPVMLSTPYEEVREYFYAHRNYIPELDHEGEALSRKLGLPVGKMKHALAERLLQMHGVRLVEQAGTDSTDTVRHFDKSTRLLALSPRLDEGQQAFQLATQIAFLEQKQLLDQLLEKTAFCSPEALVLARIGLANYFAGAVLMPYMHFLQSAEQLRYDIELLEQRYAVSFETICHRLSTLQRPEARGVPFFFIRVDRAGNISKRQSATDFHFSRFGGTCPLWNIYAAFSSPDRILTQQAEMPDGRTYFWIAKMIRHRQGGYKAPSKSFAIALGCDLHHADRLVYSKGMILDDPAARTPIGAGCKICERQKCPQRAFPALYSTIQVDEAQTNFAPYMTA</sequence>
<dbReference type="PANTHER" id="PTHR46797">
    <property type="entry name" value="HTH-TYPE TRANSCRIPTIONAL REGULATOR"/>
    <property type="match status" value="1"/>
</dbReference>
<protein>
    <submittedName>
        <fullName evidence="6">Xre family transcriptional regulator</fullName>
    </submittedName>
</protein>
<evidence type="ECO:0000259" key="5">
    <source>
        <dbReference type="PROSITE" id="PS50943"/>
    </source>
</evidence>
<organism evidence="6 7">
    <name type="scientific">Pseudochrobactrum asaccharolyticum</name>
    <dbReference type="NCBI Taxonomy" id="354351"/>
    <lineage>
        <taxon>Bacteria</taxon>
        <taxon>Pseudomonadati</taxon>
        <taxon>Pseudomonadota</taxon>
        <taxon>Alphaproteobacteria</taxon>
        <taxon>Hyphomicrobiales</taxon>
        <taxon>Brucellaceae</taxon>
        <taxon>Pseudochrobactrum</taxon>
    </lineage>
</organism>
<dbReference type="SMART" id="SM00530">
    <property type="entry name" value="HTH_XRE"/>
    <property type="match status" value="1"/>
</dbReference>
<feature type="domain" description="HTH cro/C1-type" evidence="5">
    <location>
        <begin position="10"/>
        <end position="64"/>
    </location>
</feature>
<dbReference type="Pfam" id="PF09856">
    <property type="entry name" value="ScfRs"/>
    <property type="match status" value="1"/>
</dbReference>
<dbReference type="PROSITE" id="PS50943">
    <property type="entry name" value="HTH_CROC1"/>
    <property type="match status" value="1"/>
</dbReference>
<keyword evidence="3" id="KW-0238">DNA-binding</keyword>
<dbReference type="GO" id="GO:0003677">
    <property type="term" value="F:DNA binding"/>
    <property type="evidence" value="ECO:0007669"/>
    <property type="project" value="UniProtKB-KW"/>
</dbReference>
<dbReference type="Gene3D" id="1.10.260.40">
    <property type="entry name" value="lambda repressor-like DNA-binding domains"/>
    <property type="match status" value="1"/>
</dbReference>
<dbReference type="InterPro" id="IPR018653">
    <property type="entry name" value="ScfR_C"/>
</dbReference>
<dbReference type="GO" id="GO:0005829">
    <property type="term" value="C:cytosol"/>
    <property type="evidence" value="ECO:0007669"/>
    <property type="project" value="TreeGrafter"/>
</dbReference>